<proteinExistence type="predicted"/>
<dbReference type="RefSeq" id="WP_158694851.1">
    <property type="nucleotide sequence ID" value="NZ_BJNS01000013.1"/>
</dbReference>
<accession>A0AAJ5DA03</accession>
<sequence>MRKLTYQLRKKKRTAKFYGRSNTIIAIDTDKLDSNKIFDVSNGIDFQTGKRLKI</sequence>
<dbReference type="GeneID" id="48279096"/>
<dbReference type="EMBL" id="UFSZ01000001">
    <property type="protein sequence ID" value="SUV17865.1"/>
    <property type="molecule type" value="Genomic_DNA"/>
</dbReference>
<reference evidence="1 2" key="1">
    <citation type="submission" date="2018-06" db="EMBL/GenBank/DDBJ databases">
        <authorList>
            <consortium name="Pathogen Informatics"/>
            <person name="Doyle S."/>
        </authorList>
    </citation>
    <scope>NUCLEOTIDE SEQUENCE [LARGE SCALE GENOMIC DNA]</scope>
    <source>
        <strain evidence="1 2">NCTC10338</strain>
    </source>
</reference>
<gene>
    <name evidence="1" type="ORF">NCTC10338_02977</name>
</gene>
<dbReference type="Proteomes" id="UP000255295">
    <property type="component" value="Unassembled WGS sequence"/>
</dbReference>
<comment type="caution">
    <text evidence="1">The sequence shown here is derived from an EMBL/GenBank/DDBJ whole genome shotgun (WGS) entry which is preliminary data.</text>
</comment>
<evidence type="ECO:0000313" key="2">
    <source>
        <dbReference type="Proteomes" id="UP000255295"/>
    </source>
</evidence>
<evidence type="ECO:0000313" key="1">
    <source>
        <dbReference type="EMBL" id="SUV17865.1"/>
    </source>
</evidence>
<organism evidence="1 2">
    <name type="scientific">Lysinibacillus sphaericus</name>
    <name type="common">Bacillus sphaericus</name>
    <dbReference type="NCBI Taxonomy" id="1421"/>
    <lineage>
        <taxon>Bacteria</taxon>
        <taxon>Bacillati</taxon>
        <taxon>Bacillota</taxon>
        <taxon>Bacilli</taxon>
        <taxon>Bacillales</taxon>
        <taxon>Bacillaceae</taxon>
        <taxon>Lysinibacillus</taxon>
    </lineage>
</organism>
<name>A0AAJ5DA03_LYSSH</name>
<protein>
    <submittedName>
        <fullName evidence="1">Uncharacterized protein</fullName>
    </submittedName>
</protein>
<dbReference type="AlphaFoldDB" id="A0AAJ5DA03"/>